<dbReference type="SUPFAM" id="SSF54427">
    <property type="entry name" value="NTF2-like"/>
    <property type="match status" value="1"/>
</dbReference>
<feature type="domain" description="SnoaL-like" evidence="1">
    <location>
        <begin position="10"/>
        <end position="126"/>
    </location>
</feature>
<dbReference type="Gene3D" id="3.10.450.50">
    <property type="match status" value="1"/>
</dbReference>
<accession>A0A6G9Y2N5</accession>
<dbReference type="Proteomes" id="UP000501705">
    <property type="component" value="Chromosome"/>
</dbReference>
<dbReference type="GO" id="GO:0016853">
    <property type="term" value="F:isomerase activity"/>
    <property type="evidence" value="ECO:0007669"/>
    <property type="project" value="UniProtKB-KW"/>
</dbReference>
<sequence>MEASATRAVVEELLGRIGGGDADAIAELYAPVSDWKLDWPEHEHGRAQTPWIRQRATRADAAEHFRELARHHVPEEAGTVIERVLVDGRDAVILGEIRQTARATGRAYRSRFALHVTVEDGLITRHHIYEDSLAVAQAFDASAGTA</sequence>
<dbReference type="Pfam" id="PF12680">
    <property type="entry name" value="SnoaL_2"/>
    <property type="match status" value="1"/>
</dbReference>
<dbReference type="RefSeq" id="WP_167466536.1">
    <property type="nucleotide sequence ID" value="NZ_CP046171.1"/>
</dbReference>
<dbReference type="AlphaFoldDB" id="A0A6G9Y2N5"/>
<proteinExistence type="predicted"/>
<dbReference type="EMBL" id="CP046171">
    <property type="protein sequence ID" value="QIS07485.1"/>
    <property type="molecule type" value="Genomic_DNA"/>
</dbReference>
<reference evidence="2 3" key="1">
    <citation type="journal article" date="2019" name="ACS Chem. Biol.">
        <title>Identification and Mobilization of a Cryptic Antibiotic Biosynthesis Gene Locus from a Human-Pathogenic Nocardia Isolate.</title>
        <authorList>
            <person name="Herisse M."/>
            <person name="Ishida K."/>
            <person name="Porter J.L."/>
            <person name="Howden B."/>
            <person name="Hertweck C."/>
            <person name="Stinear T.P."/>
            <person name="Pidot S.J."/>
        </authorList>
    </citation>
    <scope>NUCLEOTIDE SEQUENCE [LARGE SCALE GENOMIC DNA]</scope>
    <source>
        <strain evidence="2 3">AUSMDU00024985</strain>
    </source>
</reference>
<name>A0A6G9Y2N5_NOCBR</name>
<evidence type="ECO:0000259" key="1">
    <source>
        <dbReference type="Pfam" id="PF12680"/>
    </source>
</evidence>
<evidence type="ECO:0000313" key="3">
    <source>
        <dbReference type="Proteomes" id="UP000501705"/>
    </source>
</evidence>
<protein>
    <submittedName>
        <fullName evidence="2">Ketosteroid isomerase</fullName>
    </submittedName>
</protein>
<keyword evidence="2" id="KW-0413">Isomerase</keyword>
<dbReference type="InterPro" id="IPR032710">
    <property type="entry name" value="NTF2-like_dom_sf"/>
</dbReference>
<gene>
    <name evidence="2" type="ORF">F5X71_17460</name>
</gene>
<organism evidence="2 3">
    <name type="scientific">Nocardia brasiliensis</name>
    <dbReference type="NCBI Taxonomy" id="37326"/>
    <lineage>
        <taxon>Bacteria</taxon>
        <taxon>Bacillati</taxon>
        <taxon>Actinomycetota</taxon>
        <taxon>Actinomycetes</taxon>
        <taxon>Mycobacteriales</taxon>
        <taxon>Nocardiaceae</taxon>
        <taxon>Nocardia</taxon>
    </lineage>
</organism>
<dbReference type="InterPro" id="IPR037401">
    <property type="entry name" value="SnoaL-like"/>
</dbReference>
<evidence type="ECO:0000313" key="2">
    <source>
        <dbReference type="EMBL" id="QIS07485.1"/>
    </source>
</evidence>